<dbReference type="CDD" id="cd06267">
    <property type="entry name" value="PBP1_LacI_sugar_binding-like"/>
    <property type="match status" value="1"/>
</dbReference>
<name>A0A0A0B8M8_9CELL</name>
<dbReference type="Gene3D" id="3.40.50.2300">
    <property type="match status" value="2"/>
</dbReference>
<dbReference type="EMBL" id="AXNT01000046">
    <property type="protein sequence ID" value="KGM02487.1"/>
    <property type="molecule type" value="Genomic_DNA"/>
</dbReference>
<dbReference type="Gene3D" id="1.10.260.40">
    <property type="entry name" value="lambda repressor-like DNA-binding domains"/>
    <property type="match status" value="1"/>
</dbReference>
<evidence type="ECO:0000313" key="7">
    <source>
        <dbReference type="Proteomes" id="UP000029833"/>
    </source>
</evidence>
<keyword evidence="1" id="KW-0805">Transcription regulation</keyword>
<dbReference type="SMART" id="SM00354">
    <property type="entry name" value="HTH_LACI"/>
    <property type="match status" value="1"/>
</dbReference>
<dbReference type="Proteomes" id="UP000029833">
    <property type="component" value="Unassembled WGS sequence"/>
</dbReference>
<dbReference type="PROSITE" id="PS50932">
    <property type="entry name" value="HTH_LACI_2"/>
    <property type="match status" value="1"/>
</dbReference>
<dbReference type="Pfam" id="PF13377">
    <property type="entry name" value="Peripla_BP_3"/>
    <property type="match status" value="1"/>
</dbReference>
<dbReference type="STRING" id="1408250.Q760_13215"/>
<evidence type="ECO:0000313" key="6">
    <source>
        <dbReference type="EMBL" id="KGM02487.1"/>
    </source>
</evidence>
<dbReference type="PROSITE" id="PS00356">
    <property type="entry name" value="HTH_LACI_1"/>
    <property type="match status" value="1"/>
</dbReference>
<dbReference type="AlphaFoldDB" id="A0A0A0B8M8"/>
<dbReference type="Pfam" id="PF00356">
    <property type="entry name" value="LacI"/>
    <property type="match status" value="1"/>
</dbReference>
<evidence type="ECO:0000256" key="2">
    <source>
        <dbReference type="ARBA" id="ARBA00023125"/>
    </source>
</evidence>
<keyword evidence="7" id="KW-1185">Reference proteome</keyword>
<evidence type="ECO:0000256" key="4">
    <source>
        <dbReference type="SAM" id="MobiDB-lite"/>
    </source>
</evidence>
<dbReference type="PANTHER" id="PTHR30146:SF109">
    <property type="entry name" value="HTH-TYPE TRANSCRIPTIONAL REGULATOR GALS"/>
    <property type="match status" value="1"/>
</dbReference>
<dbReference type="PANTHER" id="PTHR30146">
    <property type="entry name" value="LACI-RELATED TRANSCRIPTIONAL REPRESSOR"/>
    <property type="match status" value="1"/>
</dbReference>
<sequence length="367" mass="38947">MGAVNGSKRGSTRTGTATMHDVAERAGVSIKTVSNVVNGYQYIRPATRARVEQAIEELGYQVNISARNLRQGRTGMIGLAVPELSLPYFAELADSVIQAADARGLTVLIEQTNSVRQRELEVLSGQRRHLTDGLIFSPLSLGPEDRASFEVDFPMVLLGERIFGGPADHVTMNNIEAARAATQHLLDLGRRRIAVVGAHEGEAIGSAALRVQGYEQALTDAGLTVDPALVGEAGLWHRATGAEAMHRLLDSGVEIDAVFALNDALALGALHALHARRIAVPEQIAVIGFDDIDDAAYSSPTLSTVAPGREQIARTSVDLLIARIADTSRSRPFEQVVADYAIVARESTLGVAGSTPVAPVLGRSVVA</sequence>
<dbReference type="SUPFAM" id="SSF47413">
    <property type="entry name" value="lambda repressor-like DNA-binding domains"/>
    <property type="match status" value="1"/>
</dbReference>
<keyword evidence="3" id="KW-0804">Transcription</keyword>
<proteinExistence type="predicted"/>
<dbReference type="InterPro" id="IPR046335">
    <property type="entry name" value="LacI/GalR-like_sensor"/>
</dbReference>
<reference evidence="6 7" key="1">
    <citation type="submission" date="2013-10" db="EMBL/GenBank/DDBJ databases">
        <authorList>
            <person name="Wang G."/>
            <person name="Zhuang W."/>
        </authorList>
    </citation>
    <scope>NUCLEOTIDE SEQUENCE [LARGE SCALE GENOMIC DNA]</scope>
    <source>
        <strain evidence="6 7">DSM 20118</strain>
    </source>
</reference>
<dbReference type="InterPro" id="IPR010982">
    <property type="entry name" value="Lambda_DNA-bd_dom_sf"/>
</dbReference>
<dbReference type="CDD" id="cd01392">
    <property type="entry name" value="HTH_LacI"/>
    <property type="match status" value="1"/>
</dbReference>
<feature type="compositionally biased region" description="Polar residues" evidence="4">
    <location>
        <begin position="8"/>
        <end position="17"/>
    </location>
</feature>
<dbReference type="SUPFAM" id="SSF53822">
    <property type="entry name" value="Periplasmic binding protein-like I"/>
    <property type="match status" value="1"/>
</dbReference>
<dbReference type="GO" id="GO:0000976">
    <property type="term" value="F:transcription cis-regulatory region binding"/>
    <property type="evidence" value="ECO:0007669"/>
    <property type="project" value="TreeGrafter"/>
</dbReference>
<protein>
    <submittedName>
        <fullName evidence="6">LacI family transcription regulator</fullName>
    </submittedName>
</protein>
<evidence type="ECO:0000256" key="1">
    <source>
        <dbReference type="ARBA" id="ARBA00023015"/>
    </source>
</evidence>
<dbReference type="InterPro" id="IPR028082">
    <property type="entry name" value="Peripla_BP_I"/>
</dbReference>
<evidence type="ECO:0000256" key="3">
    <source>
        <dbReference type="ARBA" id="ARBA00023163"/>
    </source>
</evidence>
<feature type="region of interest" description="Disordered" evidence="4">
    <location>
        <begin position="1"/>
        <end position="20"/>
    </location>
</feature>
<accession>A0A0A0B8M8</accession>
<dbReference type="GO" id="GO:0003700">
    <property type="term" value="F:DNA-binding transcription factor activity"/>
    <property type="evidence" value="ECO:0007669"/>
    <property type="project" value="TreeGrafter"/>
</dbReference>
<feature type="domain" description="HTH lacI-type" evidence="5">
    <location>
        <begin position="17"/>
        <end position="71"/>
    </location>
</feature>
<dbReference type="InterPro" id="IPR000843">
    <property type="entry name" value="HTH_LacI"/>
</dbReference>
<gene>
    <name evidence="6" type="ORF">Q760_13215</name>
</gene>
<comment type="caution">
    <text evidence="6">The sequence shown here is derived from an EMBL/GenBank/DDBJ whole genome shotgun (WGS) entry which is preliminary data.</text>
</comment>
<evidence type="ECO:0000259" key="5">
    <source>
        <dbReference type="PROSITE" id="PS50932"/>
    </source>
</evidence>
<keyword evidence="2" id="KW-0238">DNA-binding</keyword>
<organism evidence="6 7">
    <name type="scientific">Cellulomonas cellasea DSM 20118</name>
    <dbReference type="NCBI Taxonomy" id="1408250"/>
    <lineage>
        <taxon>Bacteria</taxon>
        <taxon>Bacillati</taxon>
        <taxon>Actinomycetota</taxon>
        <taxon>Actinomycetes</taxon>
        <taxon>Micrococcales</taxon>
        <taxon>Cellulomonadaceae</taxon>
        <taxon>Cellulomonas</taxon>
    </lineage>
</organism>